<dbReference type="Proteomes" id="UP000316614">
    <property type="component" value="Chromosome"/>
</dbReference>
<organism evidence="2 3">
    <name type="scientific">Echinicola soli</name>
    <dbReference type="NCBI Taxonomy" id="2591634"/>
    <lineage>
        <taxon>Bacteria</taxon>
        <taxon>Pseudomonadati</taxon>
        <taxon>Bacteroidota</taxon>
        <taxon>Cytophagia</taxon>
        <taxon>Cytophagales</taxon>
        <taxon>Cyclobacteriaceae</taxon>
        <taxon>Echinicola</taxon>
    </lineage>
</organism>
<evidence type="ECO:0000313" key="2">
    <source>
        <dbReference type="EMBL" id="QDH79217.1"/>
    </source>
</evidence>
<dbReference type="RefSeq" id="WP_141614464.1">
    <property type="nucleotide sequence ID" value="NZ_CP041253.1"/>
</dbReference>
<sequence length="198" mass="23071">MLQTDLASFLREVFTGYSTLSSRSLDKLYSASNLETFQRHEKLLNVGSVARKIYIIIEGAVVSYFLDEEGNTYHKNIFLEKDFVGSTVSSLTKQPSRFALEAIEKTTAISIDFETYRHLIWKNDDLKNFYISYLEKNWVIDKEKREVAIVMQNASERYQELLNRHPHLDKRIPLNYIASHLGITPTQLSRIRKTLKEC</sequence>
<dbReference type="KEGG" id="echi:FKX85_09310"/>
<dbReference type="SUPFAM" id="SSF51206">
    <property type="entry name" value="cAMP-binding domain-like"/>
    <property type="match status" value="1"/>
</dbReference>
<dbReference type="Gene3D" id="2.60.120.10">
    <property type="entry name" value="Jelly Rolls"/>
    <property type="match status" value="1"/>
</dbReference>
<dbReference type="AlphaFoldDB" id="A0A514CHC6"/>
<evidence type="ECO:0000313" key="3">
    <source>
        <dbReference type="Proteomes" id="UP000316614"/>
    </source>
</evidence>
<dbReference type="InterPro" id="IPR014710">
    <property type="entry name" value="RmlC-like_jellyroll"/>
</dbReference>
<feature type="domain" description="Cyclic nucleotide-binding" evidence="1">
    <location>
        <begin position="16"/>
        <end position="137"/>
    </location>
</feature>
<protein>
    <submittedName>
        <fullName evidence="2">Crp/Fnr family transcriptional regulator</fullName>
    </submittedName>
</protein>
<dbReference type="PROSITE" id="PS50042">
    <property type="entry name" value="CNMP_BINDING_3"/>
    <property type="match status" value="1"/>
</dbReference>
<dbReference type="OrthoDB" id="792939at2"/>
<accession>A0A514CHC6</accession>
<dbReference type="InterPro" id="IPR018490">
    <property type="entry name" value="cNMP-bd_dom_sf"/>
</dbReference>
<dbReference type="CDD" id="cd00038">
    <property type="entry name" value="CAP_ED"/>
    <property type="match status" value="1"/>
</dbReference>
<dbReference type="Pfam" id="PF00027">
    <property type="entry name" value="cNMP_binding"/>
    <property type="match status" value="1"/>
</dbReference>
<dbReference type="EMBL" id="CP041253">
    <property type="protein sequence ID" value="QDH79217.1"/>
    <property type="molecule type" value="Genomic_DNA"/>
</dbReference>
<keyword evidence="3" id="KW-1185">Reference proteome</keyword>
<name>A0A514CHC6_9BACT</name>
<reference evidence="2 3" key="1">
    <citation type="submission" date="2019-06" db="EMBL/GenBank/DDBJ databases">
        <title>Echinicola alkalisoli sp. nov. isolated from saline soil.</title>
        <authorList>
            <person name="Sun J.-Q."/>
            <person name="Xu L."/>
        </authorList>
    </citation>
    <scope>NUCLEOTIDE SEQUENCE [LARGE SCALE GENOMIC DNA]</scope>
    <source>
        <strain evidence="2 3">LN3S3</strain>
    </source>
</reference>
<evidence type="ECO:0000259" key="1">
    <source>
        <dbReference type="PROSITE" id="PS50042"/>
    </source>
</evidence>
<dbReference type="InterPro" id="IPR000595">
    <property type="entry name" value="cNMP-bd_dom"/>
</dbReference>
<gene>
    <name evidence="2" type="ORF">FKX85_09310</name>
</gene>
<proteinExistence type="predicted"/>